<dbReference type="EMBL" id="JAGINU010000001">
    <property type="protein sequence ID" value="MBP2368235.1"/>
    <property type="molecule type" value="Genomic_DNA"/>
</dbReference>
<evidence type="ECO:0000313" key="1">
    <source>
        <dbReference type="EMBL" id="MBP2368235.1"/>
    </source>
</evidence>
<evidence type="ECO:0000313" key="2">
    <source>
        <dbReference type="Proteomes" id="UP001519295"/>
    </source>
</evidence>
<reference evidence="1 2" key="1">
    <citation type="submission" date="2021-03" db="EMBL/GenBank/DDBJ databases">
        <title>Sequencing the genomes of 1000 actinobacteria strains.</title>
        <authorList>
            <person name="Klenk H.-P."/>
        </authorList>
    </citation>
    <scope>NUCLEOTIDE SEQUENCE [LARGE SCALE GENOMIC DNA]</scope>
    <source>
        <strain evidence="1 2">DSM 45256</strain>
    </source>
</reference>
<dbReference type="Proteomes" id="UP001519295">
    <property type="component" value="Unassembled WGS sequence"/>
</dbReference>
<name>A0ABS4VWE4_9PSEU</name>
<comment type="caution">
    <text evidence="1">The sequence shown here is derived from an EMBL/GenBank/DDBJ whole genome shotgun (WGS) entry which is preliminary data.</text>
</comment>
<organism evidence="1 2">
    <name type="scientific">Pseudonocardia parietis</name>
    <dbReference type="NCBI Taxonomy" id="570936"/>
    <lineage>
        <taxon>Bacteria</taxon>
        <taxon>Bacillati</taxon>
        <taxon>Actinomycetota</taxon>
        <taxon>Actinomycetes</taxon>
        <taxon>Pseudonocardiales</taxon>
        <taxon>Pseudonocardiaceae</taxon>
        <taxon>Pseudonocardia</taxon>
    </lineage>
</organism>
<sequence length="29" mass="2949">MTTATTPSTRAPLAGPVRVAEHALSSVAR</sequence>
<gene>
    <name evidence="1" type="ORF">JOF36_003931</name>
</gene>
<protein>
    <submittedName>
        <fullName evidence="1">Uncharacterized protein</fullName>
    </submittedName>
</protein>
<keyword evidence="2" id="KW-1185">Reference proteome</keyword>
<proteinExistence type="predicted"/>
<accession>A0ABS4VWE4</accession>